<keyword evidence="3" id="KW-1185">Reference proteome</keyword>
<sequence length="206" mass="23652">MRYTIILILLCSISFNAQSQADKYFKPASYYDLHGTKRSGLIAHHPLVKYITFKSNAASKKQKIKIDSVSSLLINEDSLVVLNYGREKLEKHYCSLIAVTPVRKFFCYYTVSYSTSSMMGHIGPSPSNNYTNTPTSTSFISGQMAIYIYQDGDTTYPLRRGNYKEILTEAFADFPELVKKIQDKEIKYNDIDVMFKQYNAYKKQKS</sequence>
<evidence type="ECO:0000256" key="1">
    <source>
        <dbReference type="SAM" id="SignalP"/>
    </source>
</evidence>
<evidence type="ECO:0008006" key="4">
    <source>
        <dbReference type="Google" id="ProtNLM"/>
    </source>
</evidence>
<reference evidence="2 3" key="1">
    <citation type="submission" date="2020-09" db="EMBL/GenBank/DDBJ databases">
        <title>Pedobacter sp. SW-16 isolated from soil near Yeocheon.</title>
        <authorList>
            <person name="Im H.S."/>
            <person name="Joung Y."/>
            <person name="Lee S.-S."/>
        </authorList>
    </citation>
    <scope>NUCLEOTIDE SEQUENCE [LARGE SCALE GENOMIC DNA]</scope>
    <source>
        <strain evidence="2 3">SW-16</strain>
    </source>
</reference>
<accession>A0ABX6TQ42</accession>
<organism evidence="2 3">
    <name type="scientific">Pedobacter riviphilus</name>
    <dbReference type="NCBI Taxonomy" id="2766984"/>
    <lineage>
        <taxon>Bacteria</taxon>
        <taxon>Pseudomonadati</taxon>
        <taxon>Bacteroidota</taxon>
        <taxon>Sphingobacteriia</taxon>
        <taxon>Sphingobacteriales</taxon>
        <taxon>Sphingobacteriaceae</taxon>
        <taxon>Pedobacter</taxon>
    </lineage>
</organism>
<evidence type="ECO:0000313" key="2">
    <source>
        <dbReference type="EMBL" id="QNR87012.1"/>
    </source>
</evidence>
<dbReference type="EMBL" id="CP061171">
    <property type="protein sequence ID" value="QNR87012.1"/>
    <property type="molecule type" value="Genomic_DNA"/>
</dbReference>
<protein>
    <recommendedName>
        <fullName evidence="4">DUF4468 domain-containing protein</fullName>
    </recommendedName>
</protein>
<gene>
    <name evidence="2" type="ORF">H9N25_11820</name>
</gene>
<evidence type="ECO:0000313" key="3">
    <source>
        <dbReference type="Proteomes" id="UP000516439"/>
    </source>
</evidence>
<name>A0ABX6TQ42_9SPHI</name>
<dbReference type="RefSeq" id="WP_190329030.1">
    <property type="nucleotide sequence ID" value="NZ_CP061171.1"/>
</dbReference>
<proteinExistence type="predicted"/>
<keyword evidence="1" id="KW-0732">Signal</keyword>
<dbReference type="Proteomes" id="UP000516439">
    <property type="component" value="Chromosome"/>
</dbReference>
<feature type="chain" id="PRO_5047152174" description="DUF4468 domain-containing protein" evidence="1">
    <location>
        <begin position="20"/>
        <end position="206"/>
    </location>
</feature>
<feature type="signal peptide" evidence="1">
    <location>
        <begin position="1"/>
        <end position="19"/>
    </location>
</feature>